<comment type="similarity">
    <text evidence="1">Belongs to the 'GDSL' lipolytic enzyme family.</text>
</comment>
<evidence type="ECO:0000256" key="1">
    <source>
        <dbReference type="ARBA" id="ARBA00008668"/>
    </source>
</evidence>
<dbReference type="InterPro" id="IPR035669">
    <property type="entry name" value="SGNH_plant_lipase-like"/>
</dbReference>
<gene>
    <name evidence="6" type="ORF">Cgig2_014180</name>
</gene>
<dbReference type="Proteomes" id="UP001153076">
    <property type="component" value="Unassembled WGS sequence"/>
</dbReference>
<dbReference type="CDD" id="cd01837">
    <property type="entry name" value="SGNH_plant_lipase_like"/>
    <property type="match status" value="1"/>
</dbReference>
<dbReference type="PANTHER" id="PTHR22835:SF517">
    <property type="entry name" value="GDSL-LIKE LIPASE_ACYLHYDROLASE FAMILY PROTEIN, EXPRESSED"/>
    <property type="match status" value="1"/>
</dbReference>
<feature type="signal peptide" evidence="5">
    <location>
        <begin position="1"/>
        <end position="21"/>
    </location>
</feature>
<protein>
    <submittedName>
        <fullName evidence="6">Uncharacterized protein</fullName>
    </submittedName>
</protein>
<dbReference type="Pfam" id="PF00657">
    <property type="entry name" value="Lipase_GDSL"/>
    <property type="match status" value="1"/>
</dbReference>
<dbReference type="SUPFAM" id="SSF52266">
    <property type="entry name" value="SGNH hydrolase"/>
    <property type="match status" value="1"/>
</dbReference>
<dbReference type="OrthoDB" id="1600564at2759"/>
<evidence type="ECO:0000313" key="6">
    <source>
        <dbReference type="EMBL" id="KAJ8438051.1"/>
    </source>
</evidence>
<dbReference type="PANTHER" id="PTHR22835">
    <property type="entry name" value="ZINC FINGER FYVE DOMAIN CONTAINING PROTEIN"/>
    <property type="match status" value="1"/>
</dbReference>
<keyword evidence="7" id="KW-1185">Reference proteome</keyword>
<dbReference type="InterPro" id="IPR036514">
    <property type="entry name" value="SGNH_hydro_sf"/>
</dbReference>
<organism evidence="6 7">
    <name type="scientific">Carnegiea gigantea</name>
    <dbReference type="NCBI Taxonomy" id="171969"/>
    <lineage>
        <taxon>Eukaryota</taxon>
        <taxon>Viridiplantae</taxon>
        <taxon>Streptophyta</taxon>
        <taxon>Embryophyta</taxon>
        <taxon>Tracheophyta</taxon>
        <taxon>Spermatophyta</taxon>
        <taxon>Magnoliopsida</taxon>
        <taxon>eudicotyledons</taxon>
        <taxon>Gunneridae</taxon>
        <taxon>Pentapetalae</taxon>
        <taxon>Caryophyllales</taxon>
        <taxon>Cactineae</taxon>
        <taxon>Cactaceae</taxon>
        <taxon>Cactoideae</taxon>
        <taxon>Echinocereeae</taxon>
        <taxon>Carnegiea</taxon>
    </lineage>
</organism>
<sequence>MKMSFLFIALLVPLLLHGIQAFEVEAIYQFGDSISDTGNLIRDNAIGAKSNFARLPYGQTFFHKPTGRCSDGLLIVDYFAQFFKLPFLEPYLKRDANFSHGVNFAVAGSTALDASTLQAKNILLPVTNSSLSVQLDWFKSHIKSVCSTSPGNGQLVRRPYFTESKLFFFFFFLGGFLLCTSDEIEFSNYLKVKTRTSSTEHNVTDKWFFYAPGCKYKLRKALFLMGEIGGNDINYAMLQGMSLDDIRKMVPEIVGTIKRAVHEVIKLGAVHVVVPGNFPIGCMTAYLASFEAADPTMYDELKCLKSLNEFTMYQNEQLQKTIKELQQEHPHVNIVYGDYFNALKDTLRFAASLGFDEASAQKTCCGSGNNPYNFDLTRMCGEQGVQACANPSAHINWDGVHLTSSAYKHIARFLLIKNIVPSISRIA</sequence>
<keyword evidence="2 5" id="KW-0732">Signal</keyword>
<evidence type="ECO:0000256" key="2">
    <source>
        <dbReference type="ARBA" id="ARBA00022729"/>
    </source>
</evidence>
<dbReference type="EMBL" id="JAKOGI010000272">
    <property type="protein sequence ID" value="KAJ8438051.1"/>
    <property type="molecule type" value="Genomic_DNA"/>
</dbReference>
<reference evidence="6" key="1">
    <citation type="submission" date="2022-04" db="EMBL/GenBank/DDBJ databases">
        <title>Carnegiea gigantea Genome sequencing and assembly v2.</title>
        <authorList>
            <person name="Copetti D."/>
            <person name="Sanderson M.J."/>
            <person name="Burquez A."/>
            <person name="Wojciechowski M.F."/>
        </authorList>
    </citation>
    <scope>NUCLEOTIDE SEQUENCE</scope>
    <source>
        <strain evidence="6">SGP5-SGP5p</strain>
        <tissue evidence="6">Aerial part</tissue>
    </source>
</reference>
<evidence type="ECO:0000256" key="3">
    <source>
        <dbReference type="ARBA" id="ARBA00022801"/>
    </source>
</evidence>
<comment type="caution">
    <text evidence="6">The sequence shown here is derived from an EMBL/GenBank/DDBJ whole genome shotgun (WGS) entry which is preliminary data.</text>
</comment>
<evidence type="ECO:0000256" key="4">
    <source>
        <dbReference type="ARBA" id="ARBA00023180"/>
    </source>
</evidence>
<dbReference type="Gene3D" id="3.40.50.1110">
    <property type="entry name" value="SGNH hydrolase"/>
    <property type="match status" value="2"/>
</dbReference>
<feature type="chain" id="PRO_5040418714" evidence="5">
    <location>
        <begin position="22"/>
        <end position="427"/>
    </location>
</feature>
<dbReference type="GO" id="GO:0016788">
    <property type="term" value="F:hydrolase activity, acting on ester bonds"/>
    <property type="evidence" value="ECO:0007669"/>
    <property type="project" value="InterPro"/>
</dbReference>
<keyword evidence="3" id="KW-0378">Hydrolase</keyword>
<dbReference type="AlphaFoldDB" id="A0A9Q1K811"/>
<dbReference type="InterPro" id="IPR001087">
    <property type="entry name" value="GDSL"/>
</dbReference>
<name>A0A9Q1K811_9CARY</name>
<evidence type="ECO:0000313" key="7">
    <source>
        <dbReference type="Proteomes" id="UP001153076"/>
    </source>
</evidence>
<keyword evidence="4" id="KW-0325">Glycoprotein</keyword>
<evidence type="ECO:0000256" key="5">
    <source>
        <dbReference type="SAM" id="SignalP"/>
    </source>
</evidence>
<proteinExistence type="inferred from homology"/>
<accession>A0A9Q1K811</accession>